<dbReference type="EMBL" id="CALQ01001209">
    <property type="protein sequence ID" value="CCM17077.1"/>
    <property type="molecule type" value="Genomic_DNA"/>
</dbReference>
<protein>
    <submittedName>
        <fullName evidence="1">Uncharacterized protein</fullName>
    </submittedName>
</protein>
<name>A0A1E1J0P2_LEIGU</name>
<proteinExistence type="predicted"/>
<sequence>MKRVHECVIVGWLLRRGFLIPSFHSILPISRSPLRPLVTSVVVVPPPPSVSLCSWCLCSSAVGRRVYVCAFAVFRFASSELSRGLHSYFARCSRVGCVNFPPLSSRLTHPSTVSLTVRDRGRGVGSGEGSRTAGGPVMHNFTSLHVGKHPPTPTPIRRHTDADRCILYTRFEGLTRGAGCAAFLCSLLNPVMYDCVRVWCVCVELELVWMVRALM</sequence>
<gene>
    <name evidence="1" type="primary">LgM4147LRVhigh.28.01550.00710</name>
    <name evidence="1" type="ORF">BN36_2845760</name>
</gene>
<evidence type="ECO:0000313" key="1">
    <source>
        <dbReference type="EMBL" id="CCM17077.1"/>
    </source>
</evidence>
<reference evidence="1" key="1">
    <citation type="submission" date="2012-08" db="EMBL/GenBank/DDBJ databases">
        <title>Comparative genomics of metastatic and non-metastatic Leishmania guyanensis provides insights into polygenic factors involved in Leishmania RNA virus infection.</title>
        <authorList>
            <person name="Smith D."/>
            <person name="Hertz-Fowler C."/>
            <person name="Martin R."/>
            <person name="Dickens N."/>
            <person name="Fasel N."/>
            <person name="Falquet L."/>
            <person name="Beverley S."/>
            <person name="Zangger H."/>
            <person name="Calderon-Copete S."/>
            <person name="Mottram J."/>
            <person name="Xenarios I."/>
        </authorList>
    </citation>
    <scope>NUCLEOTIDE SEQUENCE</scope>
    <source>
        <strain evidence="1">MHOM/BR/75/M4147/SSU:IR2SAT-LUC</strain>
    </source>
</reference>
<accession>A0A1E1J0P2</accession>
<dbReference type="AlphaFoldDB" id="A0A1E1J0P2"/>
<organism evidence="1">
    <name type="scientific">Leishmania guyanensis</name>
    <dbReference type="NCBI Taxonomy" id="5670"/>
    <lineage>
        <taxon>Eukaryota</taxon>
        <taxon>Discoba</taxon>
        <taxon>Euglenozoa</taxon>
        <taxon>Kinetoplastea</taxon>
        <taxon>Metakinetoplastina</taxon>
        <taxon>Trypanosomatida</taxon>
        <taxon>Trypanosomatidae</taxon>
        <taxon>Leishmaniinae</taxon>
        <taxon>Leishmania</taxon>
        <taxon>Leishmania guyanensis species complex</taxon>
    </lineage>
</organism>